<dbReference type="AlphaFoldDB" id="A0A1C4BEV2"/>
<keyword evidence="3 7" id="KW-0456">Lyase</keyword>
<organism evidence="8 9">
    <name type="scientific">Chitinophaga costaii</name>
    <dbReference type="NCBI Taxonomy" id="1335309"/>
    <lineage>
        <taxon>Bacteria</taxon>
        <taxon>Pseudomonadati</taxon>
        <taxon>Bacteroidota</taxon>
        <taxon>Chitinophagia</taxon>
        <taxon>Chitinophagales</taxon>
        <taxon>Chitinophagaceae</taxon>
        <taxon>Chitinophaga</taxon>
    </lineage>
</organism>
<feature type="active site" description="Proton donor/acceptor" evidence="7">
    <location>
        <position position="89"/>
    </location>
</feature>
<comment type="catalytic activity">
    <reaction evidence="5 7">
        <text>2-deoxy-D-ribose 5-phosphate = D-glyceraldehyde 3-phosphate + acetaldehyde</text>
        <dbReference type="Rhea" id="RHEA:12821"/>
        <dbReference type="ChEBI" id="CHEBI:15343"/>
        <dbReference type="ChEBI" id="CHEBI:59776"/>
        <dbReference type="ChEBI" id="CHEBI:62877"/>
        <dbReference type="EC" id="4.1.2.4"/>
    </reaction>
</comment>
<accession>A0A1C4BEV2</accession>
<dbReference type="GO" id="GO:0006018">
    <property type="term" value="P:2-deoxyribose 1-phosphate catabolic process"/>
    <property type="evidence" value="ECO:0007669"/>
    <property type="project" value="UniProtKB-UniRule"/>
</dbReference>
<dbReference type="RefSeq" id="WP_089709911.1">
    <property type="nucleotide sequence ID" value="NZ_FMAR01000003.1"/>
</dbReference>
<dbReference type="GO" id="GO:0004139">
    <property type="term" value="F:deoxyribose-phosphate aldolase activity"/>
    <property type="evidence" value="ECO:0007669"/>
    <property type="project" value="UniProtKB-UniRule"/>
</dbReference>
<evidence type="ECO:0000256" key="1">
    <source>
        <dbReference type="ARBA" id="ARBA00010936"/>
    </source>
</evidence>
<dbReference type="InterPro" id="IPR013785">
    <property type="entry name" value="Aldolase_TIM"/>
</dbReference>
<dbReference type="EC" id="4.1.2.4" evidence="7"/>
<keyword evidence="4 7" id="KW-0704">Schiff base</keyword>
<evidence type="ECO:0000313" key="8">
    <source>
        <dbReference type="EMBL" id="SCC05379.1"/>
    </source>
</evidence>
<comment type="pathway">
    <text evidence="7">Carbohydrate degradation; 2-deoxy-D-ribose 1-phosphate degradation; D-glyceraldehyde 3-phosphate and acetaldehyde from 2-deoxy-alpha-D-ribose 1-phosphate: step 2/2.</text>
</comment>
<dbReference type="GO" id="GO:0009264">
    <property type="term" value="P:deoxyribonucleotide catabolic process"/>
    <property type="evidence" value="ECO:0007669"/>
    <property type="project" value="UniProtKB-UniRule"/>
</dbReference>
<name>A0A1C4BEV2_9BACT</name>
<feature type="active site" description="Proton donor/acceptor" evidence="7">
    <location>
        <position position="182"/>
    </location>
</feature>
<dbReference type="FunFam" id="3.20.20.70:FF:000044">
    <property type="entry name" value="Deoxyribose-phosphate aldolase"/>
    <property type="match status" value="1"/>
</dbReference>
<sequence>MQVNTYIDHTILKPTTSREEIVKLCGEAASYNFAAVCVPPPFVRLAKQLLEQTHVKTATVLGFPFGYSAIEAKVAEAVLAIVDGADELDMVINLIAVRNADWAYLEKEIATLTGLIHTKQKVIKVIIESGILSDEEIIRCCEICVRCQVDFVKTSTGYAEKGASVEAVQLMRSHLPAPIQIKASGGVRTYTFAQQLIAAGATRIGASSSVAIVQQQPAGSENGY</sequence>
<comment type="similarity">
    <text evidence="1 7">Belongs to the DeoC/FbaB aldolase family. DeoC type 1 subfamily.</text>
</comment>
<dbReference type="UniPathway" id="UPA00002">
    <property type="reaction ID" value="UER00468"/>
</dbReference>
<evidence type="ECO:0000256" key="3">
    <source>
        <dbReference type="ARBA" id="ARBA00023239"/>
    </source>
</evidence>
<dbReference type="PANTHER" id="PTHR10889">
    <property type="entry name" value="DEOXYRIBOSE-PHOSPHATE ALDOLASE"/>
    <property type="match status" value="1"/>
</dbReference>
<dbReference type="Proteomes" id="UP000242818">
    <property type="component" value="Unassembled WGS sequence"/>
</dbReference>
<evidence type="ECO:0000313" key="9">
    <source>
        <dbReference type="Proteomes" id="UP000242818"/>
    </source>
</evidence>
<dbReference type="EMBL" id="FMAR01000003">
    <property type="protein sequence ID" value="SCC05379.1"/>
    <property type="molecule type" value="Genomic_DNA"/>
</dbReference>
<dbReference type="CDD" id="cd00959">
    <property type="entry name" value="DeoC"/>
    <property type="match status" value="1"/>
</dbReference>
<comment type="function">
    <text evidence="6 7">Catalyzes a reversible aldol reaction between acetaldehyde and D-glyceraldehyde 3-phosphate to generate 2-deoxy-D-ribose 5-phosphate.</text>
</comment>
<dbReference type="InterPro" id="IPR011343">
    <property type="entry name" value="DeoC"/>
</dbReference>
<dbReference type="GO" id="GO:0005737">
    <property type="term" value="C:cytoplasm"/>
    <property type="evidence" value="ECO:0007669"/>
    <property type="project" value="UniProtKB-SubCell"/>
</dbReference>
<evidence type="ECO:0000256" key="6">
    <source>
        <dbReference type="ARBA" id="ARBA00056337"/>
    </source>
</evidence>
<dbReference type="PANTHER" id="PTHR10889:SF1">
    <property type="entry name" value="DEOXYRIBOSE-PHOSPHATE ALDOLASE"/>
    <property type="match status" value="1"/>
</dbReference>
<dbReference type="Pfam" id="PF01791">
    <property type="entry name" value="DeoC"/>
    <property type="match status" value="1"/>
</dbReference>
<evidence type="ECO:0000256" key="5">
    <source>
        <dbReference type="ARBA" id="ARBA00048791"/>
    </source>
</evidence>
<dbReference type="NCBIfam" id="TIGR00126">
    <property type="entry name" value="deoC"/>
    <property type="match status" value="1"/>
</dbReference>
<dbReference type="SMART" id="SM01133">
    <property type="entry name" value="DeoC"/>
    <property type="match status" value="1"/>
</dbReference>
<gene>
    <name evidence="7" type="primary">deoC</name>
    <name evidence="8" type="ORF">GA0116948_10366</name>
</gene>
<proteinExistence type="inferred from homology"/>
<evidence type="ECO:0000256" key="2">
    <source>
        <dbReference type="ARBA" id="ARBA00022490"/>
    </source>
</evidence>
<feature type="active site" description="Schiff-base intermediate with acetaldehyde" evidence="7">
    <location>
        <position position="153"/>
    </location>
</feature>
<evidence type="ECO:0000256" key="4">
    <source>
        <dbReference type="ARBA" id="ARBA00023270"/>
    </source>
</evidence>
<reference evidence="8 9" key="1">
    <citation type="submission" date="2016-08" db="EMBL/GenBank/DDBJ databases">
        <authorList>
            <person name="Seilhamer J.J."/>
        </authorList>
    </citation>
    <scope>NUCLEOTIDE SEQUENCE [LARGE SCALE GENOMIC DNA]</scope>
    <source>
        <strain evidence="8 9">A37T2</strain>
    </source>
</reference>
<dbReference type="Gene3D" id="3.20.20.70">
    <property type="entry name" value="Aldolase class I"/>
    <property type="match status" value="1"/>
</dbReference>
<evidence type="ECO:0000256" key="7">
    <source>
        <dbReference type="HAMAP-Rule" id="MF_00114"/>
    </source>
</evidence>
<dbReference type="SUPFAM" id="SSF51569">
    <property type="entry name" value="Aldolase"/>
    <property type="match status" value="1"/>
</dbReference>
<protein>
    <recommendedName>
        <fullName evidence="7">Deoxyribose-phosphate aldolase</fullName>
        <shortName evidence="7">DERA</shortName>
        <ecNumber evidence="7">4.1.2.4</ecNumber>
    </recommendedName>
    <alternativeName>
        <fullName evidence="7">2-deoxy-D-ribose 5-phosphate aldolase</fullName>
    </alternativeName>
    <alternativeName>
        <fullName evidence="7">Phosphodeoxyriboaldolase</fullName>
        <shortName evidence="7">Deoxyriboaldolase</shortName>
    </alternativeName>
</protein>
<dbReference type="InterPro" id="IPR028581">
    <property type="entry name" value="DeoC_typeI"/>
</dbReference>
<keyword evidence="9" id="KW-1185">Reference proteome</keyword>
<dbReference type="OrthoDB" id="9778711at2"/>
<dbReference type="InterPro" id="IPR002915">
    <property type="entry name" value="DeoC/FbaB/LacD_aldolase"/>
</dbReference>
<dbReference type="PIRSF" id="PIRSF001357">
    <property type="entry name" value="DeoC"/>
    <property type="match status" value="1"/>
</dbReference>
<keyword evidence="2 7" id="KW-0963">Cytoplasm</keyword>
<dbReference type="STRING" id="1335309.GA0116948_10366"/>
<dbReference type="HAMAP" id="MF_00114">
    <property type="entry name" value="DeoC_type1"/>
    <property type="match status" value="1"/>
</dbReference>
<dbReference type="GO" id="GO:0016052">
    <property type="term" value="P:carbohydrate catabolic process"/>
    <property type="evidence" value="ECO:0007669"/>
    <property type="project" value="TreeGrafter"/>
</dbReference>
<comment type="subcellular location">
    <subcellularLocation>
        <location evidence="7">Cytoplasm</location>
    </subcellularLocation>
</comment>